<dbReference type="GO" id="GO:0005524">
    <property type="term" value="F:ATP binding"/>
    <property type="evidence" value="ECO:0007669"/>
    <property type="project" value="UniProtKB-KW"/>
</dbReference>
<organism evidence="6 7">
    <name type="scientific">Candidatus Phaeomarinibacter ectocarpi</name>
    <dbReference type="NCBI Taxonomy" id="1458461"/>
    <lineage>
        <taxon>Bacteria</taxon>
        <taxon>Pseudomonadati</taxon>
        <taxon>Pseudomonadota</taxon>
        <taxon>Alphaproteobacteria</taxon>
        <taxon>Hyphomicrobiales</taxon>
        <taxon>Parvibaculaceae</taxon>
        <taxon>Candidatus Phaeomarinibacter</taxon>
    </lineage>
</organism>
<feature type="domain" description="ABC transporter" evidence="5">
    <location>
        <begin position="6"/>
        <end position="230"/>
    </location>
</feature>
<dbReference type="OrthoDB" id="9807242at2"/>
<dbReference type="PROSITE" id="PS00211">
    <property type="entry name" value="ABC_TRANSPORTER_1"/>
    <property type="match status" value="1"/>
</dbReference>
<dbReference type="InterPro" id="IPR050166">
    <property type="entry name" value="ABC_transporter_ATP-bind"/>
</dbReference>
<proteinExistence type="inferred from homology"/>
<dbReference type="EMBL" id="HG966617">
    <property type="protein sequence ID" value="CDO60671.1"/>
    <property type="molecule type" value="Genomic_DNA"/>
</dbReference>
<dbReference type="InterPro" id="IPR003439">
    <property type="entry name" value="ABC_transporter-like_ATP-bd"/>
</dbReference>
<dbReference type="PANTHER" id="PTHR42788">
    <property type="entry name" value="TAURINE IMPORT ATP-BINDING PROTEIN-RELATED"/>
    <property type="match status" value="1"/>
</dbReference>
<evidence type="ECO:0000256" key="2">
    <source>
        <dbReference type="ARBA" id="ARBA00022448"/>
    </source>
</evidence>
<keyword evidence="4" id="KW-0067">ATP-binding</keyword>
<dbReference type="SUPFAM" id="SSF52540">
    <property type="entry name" value="P-loop containing nucleoside triphosphate hydrolases"/>
    <property type="match status" value="1"/>
</dbReference>
<dbReference type="PROSITE" id="PS50893">
    <property type="entry name" value="ABC_TRANSPORTER_2"/>
    <property type="match status" value="1"/>
</dbReference>
<keyword evidence="2" id="KW-0813">Transport</keyword>
<dbReference type="RefSeq" id="WP_043948663.1">
    <property type="nucleotide sequence ID" value="NZ_HG966617.1"/>
</dbReference>
<evidence type="ECO:0000256" key="3">
    <source>
        <dbReference type="ARBA" id="ARBA00022741"/>
    </source>
</evidence>
<dbReference type="Pfam" id="PF00005">
    <property type="entry name" value="ABC_tran"/>
    <property type="match status" value="1"/>
</dbReference>
<evidence type="ECO:0000256" key="1">
    <source>
        <dbReference type="ARBA" id="ARBA00005417"/>
    </source>
</evidence>
<evidence type="ECO:0000256" key="4">
    <source>
        <dbReference type="ARBA" id="ARBA00022840"/>
    </source>
</evidence>
<keyword evidence="3" id="KW-0547">Nucleotide-binding</keyword>
<protein>
    <submittedName>
        <fullName evidence="6">ABC-type nitrate/sulfonate/bicarbonate transport system, ATPase component</fullName>
    </submittedName>
</protein>
<accession>X5MNZ9</accession>
<dbReference type="Gene3D" id="3.40.50.300">
    <property type="entry name" value="P-loop containing nucleotide triphosphate hydrolases"/>
    <property type="match status" value="1"/>
</dbReference>
<dbReference type="InterPro" id="IPR017871">
    <property type="entry name" value="ABC_transporter-like_CS"/>
</dbReference>
<evidence type="ECO:0000313" key="7">
    <source>
        <dbReference type="Proteomes" id="UP000032160"/>
    </source>
</evidence>
<dbReference type="PANTHER" id="PTHR42788:SF19">
    <property type="entry name" value="ALIPHATIC SULFONATES IMPORT ATP-BINDING PROTEIN SSUB 2"/>
    <property type="match status" value="1"/>
</dbReference>
<evidence type="ECO:0000313" key="6">
    <source>
        <dbReference type="EMBL" id="CDO60671.1"/>
    </source>
</evidence>
<dbReference type="InterPro" id="IPR003593">
    <property type="entry name" value="AAA+_ATPase"/>
</dbReference>
<dbReference type="GO" id="GO:0016887">
    <property type="term" value="F:ATP hydrolysis activity"/>
    <property type="evidence" value="ECO:0007669"/>
    <property type="project" value="InterPro"/>
</dbReference>
<dbReference type="SMART" id="SM00382">
    <property type="entry name" value="AAA"/>
    <property type="match status" value="1"/>
</dbReference>
<dbReference type="HOGENOM" id="CLU_000604_1_22_5"/>
<reference evidence="6 7" key="1">
    <citation type="journal article" date="2014" name="Front. Genet.">
        <title>Genome and metabolic network of "Candidatus Phaeomarinobacter ectocarpi" Ec32, a new candidate genus of Alphaproteobacteria frequently associated with brown algae.</title>
        <authorList>
            <person name="Dittami S.M."/>
            <person name="Barbeyron T."/>
            <person name="Boyen C."/>
            <person name="Cambefort J."/>
            <person name="Collet G."/>
            <person name="Delage L."/>
            <person name="Gobet A."/>
            <person name="Groisillier A."/>
            <person name="Leblanc C."/>
            <person name="Michel G."/>
            <person name="Scornet D."/>
            <person name="Siegel A."/>
            <person name="Tapia J.E."/>
            <person name="Tonon T."/>
        </authorList>
    </citation>
    <scope>NUCLEOTIDE SEQUENCE [LARGE SCALE GENOMIC DNA]</scope>
    <source>
        <strain evidence="6 7">Ec32</strain>
    </source>
</reference>
<dbReference type="Proteomes" id="UP000032160">
    <property type="component" value="Chromosome I"/>
</dbReference>
<dbReference type="InterPro" id="IPR027417">
    <property type="entry name" value="P-loop_NTPase"/>
</dbReference>
<dbReference type="STRING" id="1458461.BN1012_Phect2458"/>
<evidence type="ECO:0000259" key="5">
    <source>
        <dbReference type="PROSITE" id="PS50893"/>
    </source>
</evidence>
<gene>
    <name evidence="6" type="ORF">BN1012_Phect2458</name>
</gene>
<dbReference type="AlphaFoldDB" id="X5MNZ9"/>
<sequence>MSSTLLTLNNIGRRFADGTAALANISADIEAGSFVSLVGPSGCGKSTLLRLIAGLDEPSSGSITWTNGQPDDVGFVFQDSTLMPWATVADNVWLPHRLRGLSKEDAQPLIAEALERVGLGGRQSAYPRELSGGMRMRVSIARALSLKPRVLLMDEPFAALDEITREKLNEDLNDLWAEHKWTVLYVTHSVYEAAFLSTRILVMPAQPGRFVADVDVDAPADRGDGWRANQHFAQISADVTAQLRAAAGLALPSRQAS</sequence>
<keyword evidence="7" id="KW-1185">Reference proteome</keyword>
<dbReference type="CDD" id="cd03293">
    <property type="entry name" value="ABC_NrtD_SsuB_transporters"/>
    <property type="match status" value="1"/>
</dbReference>
<dbReference type="KEGG" id="pect:BN1012_Phect2458"/>
<name>X5MNZ9_9HYPH</name>
<comment type="similarity">
    <text evidence="1">Belongs to the ABC transporter superfamily.</text>
</comment>